<dbReference type="RefSeq" id="WP_238207449.1">
    <property type="nucleotide sequence ID" value="NZ_BPQE01000034.1"/>
</dbReference>
<keyword evidence="2" id="KW-1185">Reference proteome</keyword>
<dbReference type="InterPro" id="IPR029044">
    <property type="entry name" value="Nucleotide-diphossugar_trans"/>
</dbReference>
<sequence>MAGNDCAILVAINDNHSAWYEMLIPFVLSLRRTDFAGRLVVLGYGLSPAKSARLRDQGIEVVAARPERGLPLGRYVEVAEFCAAHPEIRKAALYDADLWFASPHFDLFSLIDGESLYACPDPLFCQFVISPLIGPRKDENWHRVVTEVLQRHGYALQAGLVAGTAAAWAQFGQHVLRQTEAIGTDLQNCFGIDTTILHLWAATGDLVLLPSTQNFITRWGVAEVSENGLSHFADGRTGTPIRALHMAGNVRFLDRWRYYGNHGATALSEGAAFALSPGGLGPDVAADAQWDSLRAIVARHGLRLTGLRLEAAAGVAVTAQSTATGVTLTCEGTVAITLETVGETSDFNVYMTHPSGFPSPIRRSVTCLGSEAPSHCDLMAHYRYSLPEGAPVTLTATGLGGQLCKSIWFLSDRPFIEQ</sequence>
<reference evidence="1 2" key="1">
    <citation type="submission" date="2023-07" db="EMBL/GenBank/DDBJ databases">
        <title>Genomic Encyclopedia of Type Strains, Phase IV (KMG-IV): sequencing the most valuable type-strain genomes for metagenomic binning, comparative biology and taxonomic classification.</title>
        <authorList>
            <person name="Goeker M."/>
        </authorList>
    </citation>
    <scope>NUCLEOTIDE SEQUENCE [LARGE SCALE GENOMIC DNA]</scope>
    <source>
        <strain evidence="1 2">DSM 19013</strain>
    </source>
</reference>
<comment type="caution">
    <text evidence="1">The sequence shown here is derived from an EMBL/GenBank/DDBJ whole genome shotgun (WGS) entry which is preliminary data.</text>
</comment>
<dbReference type="EMBL" id="JAUSVP010000017">
    <property type="protein sequence ID" value="MDQ0449755.1"/>
    <property type="molecule type" value="Genomic_DNA"/>
</dbReference>
<dbReference type="Proteomes" id="UP001231124">
    <property type="component" value="Unassembled WGS sequence"/>
</dbReference>
<organism evidence="1 2">
    <name type="scientific">Methylobacterium aerolatum</name>
    <dbReference type="NCBI Taxonomy" id="418708"/>
    <lineage>
        <taxon>Bacteria</taxon>
        <taxon>Pseudomonadati</taxon>
        <taxon>Pseudomonadota</taxon>
        <taxon>Alphaproteobacteria</taxon>
        <taxon>Hyphomicrobiales</taxon>
        <taxon>Methylobacteriaceae</taxon>
        <taxon>Methylobacterium</taxon>
    </lineage>
</organism>
<gene>
    <name evidence="1" type="ORF">QO012_004277</name>
</gene>
<evidence type="ECO:0000313" key="2">
    <source>
        <dbReference type="Proteomes" id="UP001231124"/>
    </source>
</evidence>
<accession>A0ABU0I784</accession>
<name>A0ABU0I784_9HYPH</name>
<evidence type="ECO:0000313" key="1">
    <source>
        <dbReference type="EMBL" id="MDQ0449755.1"/>
    </source>
</evidence>
<proteinExistence type="predicted"/>
<dbReference type="SUPFAM" id="SSF53448">
    <property type="entry name" value="Nucleotide-diphospho-sugar transferases"/>
    <property type="match status" value="1"/>
</dbReference>
<protein>
    <submittedName>
        <fullName evidence="1">Uncharacterized protein</fullName>
    </submittedName>
</protein>